<dbReference type="SUPFAM" id="SSF52317">
    <property type="entry name" value="Class I glutamine amidotransferase-like"/>
    <property type="match status" value="1"/>
</dbReference>
<comment type="catalytic activity">
    <reaction evidence="10 11">
        <text>L-glutamine + H2O = L-glutamate + NH4(+)</text>
        <dbReference type="Rhea" id="RHEA:15889"/>
        <dbReference type="ChEBI" id="CHEBI:15377"/>
        <dbReference type="ChEBI" id="CHEBI:28938"/>
        <dbReference type="ChEBI" id="CHEBI:29985"/>
        <dbReference type="ChEBI" id="CHEBI:58359"/>
        <dbReference type="EC" id="3.5.1.2"/>
    </reaction>
</comment>
<dbReference type="PIRSF" id="PIRSF000495">
    <property type="entry name" value="Amidotransf_hisH"/>
    <property type="match status" value="1"/>
</dbReference>
<dbReference type="InterPro" id="IPR017926">
    <property type="entry name" value="GATASE"/>
</dbReference>
<dbReference type="NCBIfam" id="TIGR01855">
    <property type="entry name" value="IMP_synth_hisH"/>
    <property type="match status" value="1"/>
</dbReference>
<keyword evidence="6 11" id="KW-0368">Histidine biosynthesis</keyword>
<evidence type="ECO:0000259" key="12">
    <source>
        <dbReference type="Pfam" id="PF00117"/>
    </source>
</evidence>
<reference evidence="14" key="1">
    <citation type="submission" date="2023-07" db="EMBL/GenBank/DDBJ databases">
        <title>Conexibacter stalactiti sp. nov., isolated from stalactites in a lava cave and emended description of the genus Conexibacter.</title>
        <authorList>
            <person name="Lee S.D."/>
        </authorList>
    </citation>
    <scope>NUCLEOTIDE SEQUENCE [LARGE SCALE GENOMIC DNA]</scope>
    <source>
        <strain evidence="14">KCTC 39840</strain>
    </source>
</reference>
<evidence type="ECO:0000256" key="9">
    <source>
        <dbReference type="ARBA" id="ARBA00047838"/>
    </source>
</evidence>
<dbReference type="GO" id="GO:0016829">
    <property type="term" value="F:lyase activity"/>
    <property type="evidence" value="ECO:0007669"/>
    <property type="project" value="UniProtKB-KW"/>
</dbReference>
<keyword evidence="3 11" id="KW-0028">Amino-acid biosynthesis</keyword>
<dbReference type="Pfam" id="PF00117">
    <property type="entry name" value="GATase"/>
    <property type="match status" value="1"/>
</dbReference>
<sequence length="223" mass="23610">MSAAPTIAILDYGMGNRRSVEKAFAHVGATPLVTRDHEAIRAADGVVVPGVGAFPRAMRNLRELGLDAVVRERAAAGVPVLGICLGMQLLFERSVEVEPATGLGLLAGEVTPLDAKGERVPHIGWNVVRFERATRLNAALPEAVAFYHVHSFVVRPTDPSDALGTAVYGERFVSAVARDNVFGVQFHPEKSSRFGLRLLASFSAACGGSDGALPDPERSQATA</sequence>
<dbReference type="PROSITE" id="PS51274">
    <property type="entry name" value="GATASE_COBBQ"/>
    <property type="match status" value="1"/>
</dbReference>
<proteinExistence type="inferred from homology"/>
<dbReference type="EMBL" id="JAWSTH010000063">
    <property type="protein sequence ID" value="MDW5596734.1"/>
    <property type="molecule type" value="Genomic_DNA"/>
</dbReference>
<feature type="active site" evidence="11">
    <location>
        <position position="187"/>
    </location>
</feature>
<dbReference type="EC" id="3.5.1.2" evidence="11"/>
<dbReference type="InterPro" id="IPR029062">
    <property type="entry name" value="Class_I_gatase-like"/>
</dbReference>
<dbReference type="PANTHER" id="PTHR42701">
    <property type="entry name" value="IMIDAZOLE GLYCEROL PHOSPHATE SYNTHASE SUBUNIT HISH"/>
    <property type="match status" value="1"/>
</dbReference>
<evidence type="ECO:0000256" key="1">
    <source>
        <dbReference type="ARBA" id="ARBA00005091"/>
    </source>
</evidence>
<feature type="active site" evidence="11">
    <location>
        <position position="189"/>
    </location>
</feature>
<evidence type="ECO:0000256" key="7">
    <source>
        <dbReference type="ARBA" id="ARBA00023239"/>
    </source>
</evidence>
<dbReference type="RefSeq" id="WP_318599172.1">
    <property type="nucleotide sequence ID" value="NZ_JAWSTH010000063.1"/>
</dbReference>
<evidence type="ECO:0000313" key="13">
    <source>
        <dbReference type="EMBL" id="MDW5596734.1"/>
    </source>
</evidence>
<dbReference type="EC" id="4.3.2.10" evidence="11"/>
<evidence type="ECO:0000256" key="8">
    <source>
        <dbReference type="ARBA" id="ARBA00025299"/>
    </source>
</evidence>
<keyword evidence="7 11" id="KW-0456">Lyase</keyword>
<comment type="function">
    <text evidence="8 11">IGPS catalyzes the conversion of PRFAR and glutamine to IGP, AICAR and glutamate. The HisH subunit catalyzes the hydrolysis of glutamine to glutamate and ammonia as part of the synthesis of IGP and AICAR. The resulting ammonia molecule is channeled to the active site of HisF.</text>
</comment>
<evidence type="ECO:0000313" key="14">
    <source>
        <dbReference type="Proteomes" id="UP001284601"/>
    </source>
</evidence>
<keyword evidence="4 11" id="KW-0378">Hydrolase</keyword>
<keyword evidence="14" id="KW-1185">Reference proteome</keyword>
<dbReference type="CDD" id="cd01748">
    <property type="entry name" value="GATase1_IGP_Synthase"/>
    <property type="match status" value="1"/>
</dbReference>
<comment type="subunit">
    <text evidence="2 11">Heterodimer of HisH and HisF.</text>
</comment>
<gene>
    <name evidence="11 13" type="primary">hisH</name>
    <name evidence="13" type="ORF">R7226_20480</name>
</gene>
<dbReference type="PROSITE" id="PS51273">
    <property type="entry name" value="GATASE_TYPE_1"/>
    <property type="match status" value="1"/>
</dbReference>
<comment type="caution">
    <text evidence="13">The sequence shown here is derived from an EMBL/GenBank/DDBJ whole genome shotgun (WGS) entry which is preliminary data.</text>
</comment>
<feature type="domain" description="Glutamine amidotransferase" evidence="12">
    <location>
        <begin position="9"/>
        <end position="193"/>
    </location>
</feature>
<evidence type="ECO:0000256" key="2">
    <source>
        <dbReference type="ARBA" id="ARBA00011152"/>
    </source>
</evidence>
<protein>
    <recommendedName>
        <fullName evidence="11">Imidazole glycerol phosphate synthase subunit HisH</fullName>
        <ecNumber evidence="11">4.3.2.10</ecNumber>
    </recommendedName>
    <alternativeName>
        <fullName evidence="11">IGP synthase glutaminase subunit</fullName>
        <ecNumber evidence="11">3.5.1.2</ecNumber>
    </alternativeName>
    <alternativeName>
        <fullName evidence="11">IGP synthase subunit HisH</fullName>
    </alternativeName>
    <alternativeName>
        <fullName evidence="11">ImGP synthase subunit HisH</fullName>
        <shortName evidence="11">IGPS subunit HisH</shortName>
    </alternativeName>
</protein>
<evidence type="ECO:0000256" key="4">
    <source>
        <dbReference type="ARBA" id="ARBA00022801"/>
    </source>
</evidence>
<organism evidence="13 14">
    <name type="scientific">Conexibacter stalactiti</name>
    <dbReference type="NCBI Taxonomy" id="1940611"/>
    <lineage>
        <taxon>Bacteria</taxon>
        <taxon>Bacillati</taxon>
        <taxon>Actinomycetota</taxon>
        <taxon>Thermoleophilia</taxon>
        <taxon>Solirubrobacterales</taxon>
        <taxon>Conexibacteraceae</taxon>
        <taxon>Conexibacter</taxon>
    </lineage>
</organism>
<name>A0ABU4HXE7_9ACTN</name>
<dbReference type="PANTHER" id="PTHR42701:SF1">
    <property type="entry name" value="IMIDAZOLE GLYCEROL PHOSPHATE SYNTHASE SUBUNIT HISH"/>
    <property type="match status" value="1"/>
</dbReference>
<dbReference type="Gene3D" id="3.40.50.880">
    <property type="match status" value="1"/>
</dbReference>
<comment type="catalytic activity">
    <reaction evidence="9 11">
        <text>5-[(5-phospho-1-deoxy-D-ribulos-1-ylimino)methylamino]-1-(5-phospho-beta-D-ribosyl)imidazole-4-carboxamide + L-glutamine = D-erythro-1-(imidazol-4-yl)glycerol 3-phosphate + 5-amino-1-(5-phospho-beta-D-ribosyl)imidazole-4-carboxamide + L-glutamate + H(+)</text>
        <dbReference type="Rhea" id="RHEA:24793"/>
        <dbReference type="ChEBI" id="CHEBI:15378"/>
        <dbReference type="ChEBI" id="CHEBI:29985"/>
        <dbReference type="ChEBI" id="CHEBI:58278"/>
        <dbReference type="ChEBI" id="CHEBI:58359"/>
        <dbReference type="ChEBI" id="CHEBI:58475"/>
        <dbReference type="ChEBI" id="CHEBI:58525"/>
        <dbReference type="EC" id="4.3.2.10"/>
    </reaction>
</comment>
<feature type="active site" description="Nucleophile" evidence="11">
    <location>
        <position position="84"/>
    </location>
</feature>
<evidence type="ECO:0000256" key="3">
    <source>
        <dbReference type="ARBA" id="ARBA00022605"/>
    </source>
</evidence>
<dbReference type="Proteomes" id="UP001284601">
    <property type="component" value="Unassembled WGS sequence"/>
</dbReference>
<evidence type="ECO:0000256" key="6">
    <source>
        <dbReference type="ARBA" id="ARBA00023102"/>
    </source>
</evidence>
<keyword evidence="11" id="KW-0963">Cytoplasm</keyword>
<dbReference type="HAMAP" id="MF_00278">
    <property type="entry name" value="HisH"/>
    <property type="match status" value="1"/>
</dbReference>
<accession>A0ABU4HXE7</accession>
<evidence type="ECO:0000256" key="10">
    <source>
        <dbReference type="ARBA" id="ARBA00049534"/>
    </source>
</evidence>
<evidence type="ECO:0000256" key="11">
    <source>
        <dbReference type="HAMAP-Rule" id="MF_00278"/>
    </source>
</evidence>
<reference evidence="13 14" key="2">
    <citation type="submission" date="2023-10" db="EMBL/GenBank/DDBJ databases">
        <authorList>
            <person name="Han X.F."/>
        </authorList>
    </citation>
    <scope>NUCLEOTIDE SEQUENCE [LARGE SCALE GENOMIC DNA]</scope>
    <source>
        <strain evidence="13 14">KCTC 39840</strain>
    </source>
</reference>
<keyword evidence="5 11" id="KW-0315">Glutamine amidotransferase</keyword>
<dbReference type="InterPro" id="IPR010139">
    <property type="entry name" value="Imidazole-glycPsynth_HisH"/>
</dbReference>
<comment type="pathway">
    <text evidence="1 11">Amino-acid biosynthesis; L-histidine biosynthesis; L-histidine from 5-phospho-alpha-D-ribose 1-diphosphate: step 5/9.</text>
</comment>
<comment type="subcellular location">
    <subcellularLocation>
        <location evidence="11">Cytoplasm</location>
    </subcellularLocation>
</comment>
<evidence type="ECO:0000256" key="5">
    <source>
        <dbReference type="ARBA" id="ARBA00022962"/>
    </source>
</evidence>